<dbReference type="InterPro" id="IPR017972">
    <property type="entry name" value="Cyt_P450_CS"/>
</dbReference>
<comment type="caution">
    <text evidence="10">The sequence shown here is derived from an EMBL/GenBank/DDBJ whole genome shotgun (WGS) entry which is preliminary data.</text>
</comment>
<evidence type="ECO:0000256" key="8">
    <source>
        <dbReference type="PIRSR" id="PIRSR602401-1"/>
    </source>
</evidence>
<evidence type="ECO:0000256" key="4">
    <source>
        <dbReference type="ARBA" id="ARBA00022723"/>
    </source>
</evidence>
<name>A0AAV7X9D3_9NEOP</name>
<sequence>MSAAVLLFAALATVVASWLILASVKFRRAELAFDGEPSLPVLGNMLSFLGATEDDIFGRMLGLWGGRRHVARFSVLGRLMLVVSDPDDIEKVIRGKDTQSKSRFFYEFLEYFSKNGSVTINGGEWRAHRKALTPAFHSELLDKYQDVFDEEAKAFATRVRPGEAHDVLRSLRTGSARSFFRTSLVTDMTSEAEQLFLPVLLEVLEVCPRIILHRAFRPWVWPDALFSLTSLGRHVRDLLAEVDEFTLDLMNKFRSKLAAGAGEDAFIKERPTLVEILLQDSDSPLPDRHIMDELIIFTGAAIETTVSSLGWTFKTLSLRPDVQDRLLEEVTGVVGPAGAVLPEHLPRLEYTERVIKESLRLMPAIPLIGRSNLHAPTTFDGKHVPKGSTFLVNMFGAHRDPRHWEEPLKFDPDRWLPERSQGRHRYAYMPFSAGPRNCIGGRYAMAYMKTLLATVIPAYRVDPVDDGHTDPATFPMAMDVSSRMPGGVHVVFTPRQPTASS</sequence>
<dbReference type="SUPFAM" id="SSF48264">
    <property type="entry name" value="Cytochrome P450"/>
    <property type="match status" value="1"/>
</dbReference>
<reference evidence="10" key="1">
    <citation type="submission" date="2022-12" db="EMBL/GenBank/DDBJ databases">
        <title>Chromosome-level genome assembly of the bean flower thrips Megalurothrips usitatus.</title>
        <authorList>
            <person name="Ma L."/>
            <person name="Liu Q."/>
            <person name="Li H."/>
            <person name="Cai W."/>
        </authorList>
    </citation>
    <scope>NUCLEOTIDE SEQUENCE</scope>
    <source>
        <strain evidence="10">Cailab_2022a</strain>
    </source>
</reference>
<evidence type="ECO:0000256" key="1">
    <source>
        <dbReference type="ARBA" id="ARBA00001971"/>
    </source>
</evidence>
<dbReference type="Proteomes" id="UP001075354">
    <property type="component" value="Chromosome 13"/>
</dbReference>
<accession>A0AAV7X9D3</accession>
<comment type="cofactor">
    <cofactor evidence="1 8">
        <name>heme</name>
        <dbReference type="ChEBI" id="CHEBI:30413"/>
    </cofactor>
</comment>
<evidence type="ECO:0000256" key="5">
    <source>
        <dbReference type="ARBA" id="ARBA00023002"/>
    </source>
</evidence>
<keyword evidence="3 8" id="KW-0349">Heme</keyword>
<evidence type="ECO:0000313" key="10">
    <source>
        <dbReference type="EMBL" id="KAJ1521191.1"/>
    </source>
</evidence>
<dbReference type="PANTHER" id="PTHR24291:SF50">
    <property type="entry name" value="BIFUNCTIONAL ALBAFLAVENONE MONOOXYGENASE_TERPENE SYNTHASE"/>
    <property type="match status" value="1"/>
</dbReference>
<evidence type="ECO:0000256" key="2">
    <source>
        <dbReference type="ARBA" id="ARBA00010617"/>
    </source>
</evidence>
<gene>
    <name evidence="10" type="ORF">ONE63_002881</name>
</gene>
<dbReference type="PROSITE" id="PS00086">
    <property type="entry name" value="CYTOCHROME_P450"/>
    <property type="match status" value="1"/>
</dbReference>
<feature type="binding site" description="axial binding residue" evidence="8">
    <location>
        <position position="438"/>
    </location>
    <ligand>
        <name>heme</name>
        <dbReference type="ChEBI" id="CHEBI:30413"/>
    </ligand>
    <ligandPart>
        <name>Fe</name>
        <dbReference type="ChEBI" id="CHEBI:18248"/>
    </ligandPart>
</feature>
<evidence type="ECO:0000256" key="9">
    <source>
        <dbReference type="RuleBase" id="RU000461"/>
    </source>
</evidence>
<protein>
    <submittedName>
        <fullName evidence="10">Uncharacterized protein</fullName>
    </submittedName>
</protein>
<keyword evidence="6 8" id="KW-0408">Iron</keyword>
<dbReference type="Pfam" id="PF00067">
    <property type="entry name" value="p450"/>
    <property type="match status" value="1"/>
</dbReference>
<dbReference type="EMBL" id="JAPTSV010000013">
    <property type="protein sequence ID" value="KAJ1521191.1"/>
    <property type="molecule type" value="Genomic_DNA"/>
</dbReference>
<evidence type="ECO:0000256" key="3">
    <source>
        <dbReference type="ARBA" id="ARBA00022617"/>
    </source>
</evidence>
<dbReference type="Gene3D" id="1.10.630.10">
    <property type="entry name" value="Cytochrome P450"/>
    <property type="match status" value="1"/>
</dbReference>
<evidence type="ECO:0000256" key="7">
    <source>
        <dbReference type="ARBA" id="ARBA00023033"/>
    </source>
</evidence>
<proteinExistence type="inferred from homology"/>
<dbReference type="InterPro" id="IPR036396">
    <property type="entry name" value="Cyt_P450_sf"/>
</dbReference>
<dbReference type="PRINTS" id="PR00385">
    <property type="entry name" value="P450"/>
</dbReference>
<dbReference type="AlphaFoldDB" id="A0AAV7X9D3"/>
<dbReference type="GO" id="GO:0020037">
    <property type="term" value="F:heme binding"/>
    <property type="evidence" value="ECO:0007669"/>
    <property type="project" value="InterPro"/>
</dbReference>
<keyword evidence="11" id="KW-1185">Reference proteome</keyword>
<dbReference type="InterPro" id="IPR001128">
    <property type="entry name" value="Cyt_P450"/>
</dbReference>
<dbReference type="GO" id="GO:0016705">
    <property type="term" value="F:oxidoreductase activity, acting on paired donors, with incorporation or reduction of molecular oxygen"/>
    <property type="evidence" value="ECO:0007669"/>
    <property type="project" value="InterPro"/>
</dbReference>
<dbReference type="InterPro" id="IPR050196">
    <property type="entry name" value="Cytochrome_P450_Monoox"/>
</dbReference>
<dbReference type="GO" id="GO:0005506">
    <property type="term" value="F:iron ion binding"/>
    <property type="evidence" value="ECO:0007669"/>
    <property type="project" value="InterPro"/>
</dbReference>
<keyword evidence="5 9" id="KW-0560">Oxidoreductase</keyword>
<dbReference type="PANTHER" id="PTHR24291">
    <property type="entry name" value="CYTOCHROME P450 FAMILY 4"/>
    <property type="match status" value="1"/>
</dbReference>
<dbReference type="PRINTS" id="PR00463">
    <property type="entry name" value="EP450I"/>
</dbReference>
<comment type="similarity">
    <text evidence="2 9">Belongs to the cytochrome P450 family.</text>
</comment>
<organism evidence="10 11">
    <name type="scientific">Megalurothrips usitatus</name>
    <name type="common">bean blossom thrips</name>
    <dbReference type="NCBI Taxonomy" id="439358"/>
    <lineage>
        <taxon>Eukaryota</taxon>
        <taxon>Metazoa</taxon>
        <taxon>Ecdysozoa</taxon>
        <taxon>Arthropoda</taxon>
        <taxon>Hexapoda</taxon>
        <taxon>Insecta</taxon>
        <taxon>Pterygota</taxon>
        <taxon>Neoptera</taxon>
        <taxon>Paraneoptera</taxon>
        <taxon>Thysanoptera</taxon>
        <taxon>Terebrantia</taxon>
        <taxon>Thripoidea</taxon>
        <taxon>Thripidae</taxon>
        <taxon>Megalurothrips</taxon>
    </lineage>
</organism>
<dbReference type="GO" id="GO:0004497">
    <property type="term" value="F:monooxygenase activity"/>
    <property type="evidence" value="ECO:0007669"/>
    <property type="project" value="UniProtKB-KW"/>
</dbReference>
<keyword evidence="7 9" id="KW-0503">Monooxygenase</keyword>
<keyword evidence="4 8" id="KW-0479">Metal-binding</keyword>
<evidence type="ECO:0000256" key="6">
    <source>
        <dbReference type="ARBA" id="ARBA00023004"/>
    </source>
</evidence>
<dbReference type="InterPro" id="IPR002401">
    <property type="entry name" value="Cyt_P450_E_grp-I"/>
</dbReference>
<evidence type="ECO:0000313" key="11">
    <source>
        <dbReference type="Proteomes" id="UP001075354"/>
    </source>
</evidence>